<dbReference type="InterPro" id="IPR005061">
    <property type="entry name" value="Ist1"/>
</dbReference>
<feature type="compositionally biased region" description="Polar residues" evidence="2">
    <location>
        <begin position="288"/>
        <end position="304"/>
    </location>
</feature>
<evidence type="ECO:0000313" key="3">
    <source>
        <dbReference type="EMBL" id="KAA3489298.1"/>
    </source>
</evidence>
<comment type="caution">
    <text evidence="3">The sequence shown here is derived from an EMBL/GenBank/DDBJ whole genome shotgun (WGS) entry which is preliminary data.</text>
</comment>
<dbReference type="PANTHER" id="PTHR12161">
    <property type="entry name" value="IST1 FAMILY MEMBER"/>
    <property type="match status" value="1"/>
</dbReference>
<proteinExistence type="inferred from homology"/>
<accession>A0A5B6X620</accession>
<dbReference type="OrthoDB" id="29853at2759"/>
<name>A0A5B6X620_9ROSI</name>
<reference evidence="4" key="1">
    <citation type="journal article" date="2019" name="Plant Biotechnol. J.">
        <title>Genome sequencing of the Australian wild diploid species Gossypium australe highlights disease resistance and delayed gland morphogenesis.</title>
        <authorList>
            <person name="Cai Y."/>
            <person name="Cai X."/>
            <person name="Wang Q."/>
            <person name="Wang P."/>
            <person name="Zhang Y."/>
            <person name="Cai C."/>
            <person name="Xu Y."/>
            <person name="Wang K."/>
            <person name="Zhou Z."/>
            <person name="Wang C."/>
            <person name="Geng S."/>
            <person name="Li B."/>
            <person name="Dong Q."/>
            <person name="Hou Y."/>
            <person name="Wang H."/>
            <person name="Ai P."/>
            <person name="Liu Z."/>
            <person name="Yi F."/>
            <person name="Sun M."/>
            <person name="An G."/>
            <person name="Cheng J."/>
            <person name="Zhang Y."/>
            <person name="Shi Q."/>
            <person name="Xie Y."/>
            <person name="Shi X."/>
            <person name="Chang Y."/>
            <person name="Huang F."/>
            <person name="Chen Y."/>
            <person name="Hong S."/>
            <person name="Mi L."/>
            <person name="Sun Q."/>
            <person name="Zhang L."/>
            <person name="Zhou B."/>
            <person name="Peng R."/>
            <person name="Zhang X."/>
            <person name="Liu F."/>
        </authorList>
    </citation>
    <scope>NUCLEOTIDE SEQUENCE [LARGE SCALE GENOMIC DNA]</scope>
    <source>
        <strain evidence="4">cv. PA1801</strain>
    </source>
</reference>
<protein>
    <submittedName>
        <fullName evidence="3">Ist1 domain-containing protein</fullName>
    </submittedName>
</protein>
<feature type="compositionally biased region" description="Acidic residues" evidence="2">
    <location>
        <begin position="241"/>
        <end position="250"/>
    </location>
</feature>
<feature type="compositionally biased region" description="Low complexity" evidence="2">
    <location>
        <begin position="251"/>
        <end position="260"/>
    </location>
</feature>
<evidence type="ECO:0000256" key="1">
    <source>
        <dbReference type="ARBA" id="ARBA00005536"/>
    </source>
</evidence>
<gene>
    <name evidence="3" type="ORF">EPI10_032944</name>
</gene>
<dbReference type="InterPro" id="IPR042277">
    <property type="entry name" value="IST1-like"/>
</dbReference>
<dbReference type="PANTHER" id="PTHR12161:SF60">
    <property type="entry name" value="REGULATOR OF VPS4 ACTIVITY IN THE MVB PATHWAY PROTEIN"/>
    <property type="match status" value="1"/>
</dbReference>
<dbReference type="EMBL" id="SMMG02000001">
    <property type="protein sequence ID" value="KAA3489298.1"/>
    <property type="molecule type" value="Genomic_DNA"/>
</dbReference>
<feature type="region of interest" description="Disordered" evidence="2">
    <location>
        <begin position="343"/>
        <end position="407"/>
    </location>
</feature>
<feature type="compositionally biased region" description="Basic and acidic residues" evidence="2">
    <location>
        <begin position="178"/>
        <end position="188"/>
    </location>
</feature>
<feature type="region of interest" description="Disordered" evidence="2">
    <location>
        <begin position="122"/>
        <end position="313"/>
    </location>
</feature>
<dbReference type="Pfam" id="PF03398">
    <property type="entry name" value="Ist1"/>
    <property type="match status" value="1"/>
</dbReference>
<comment type="similarity">
    <text evidence="1">Belongs to the IST1 family.</text>
</comment>
<sequence>MQASGLLMEQKRTACYDFIEQFCECISKNLSVMQKQSECPEECREAVPSLIYAAARFADLPELRDLRTMFTEKYGNSLDSYLNQEKLKAERPTKDTKLQLMHDIAQEFSFEWDSKALEQKLFKPPPLEQNNADDDRYNLHRSKNNTFEKSNNEDENGLSNLHRYRRQKGNEAALTSRGRMEDTDDKFKQNSSSEDEVTDQDIPKGSSASDESVSEDGIENRKPFYSYFRPAMGKEKSITEDPTEPNDNTENENNNKWNEPVGESKPEPRSVWRRPLRPPPGSKGLSGFGNNVAANMSRTPTQMEGSDKRDEEEKRMDELLVQYYSKKSPLEWLSRWKTAILAAPPGKQESEGTSKAPGLRSTKSNPISLPGRVASFSKETRSSSERAGRHTRAASDGIAGQAHPKLPDYDDLVAHLAALRRQ</sequence>
<dbReference type="AlphaFoldDB" id="A0A5B6X620"/>
<organism evidence="3 4">
    <name type="scientific">Gossypium australe</name>
    <dbReference type="NCBI Taxonomy" id="47621"/>
    <lineage>
        <taxon>Eukaryota</taxon>
        <taxon>Viridiplantae</taxon>
        <taxon>Streptophyta</taxon>
        <taxon>Embryophyta</taxon>
        <taxon>Tracheophyta</taxon>
        <taxon>Spermatophyta</taxon>
        <taxon>Magnoliopsida</taxon>
        <taxon>eudicotyledons</taxon>
        <taxon>Gunneridae</taxon>
        <taxon>Pentapetalae</taxon>
        <taxon>rosids</taxon>
        <taxon>malvids</taxon>
        <taxon>Malvales</taxon>
        <taxon>Malvaceae</taxon>
        <taxon>Malvoideae</taxon>
        <taxon>Gossypium</taxon>
    </lineage>
</organism>
<dbReference type="GO" id="GO:0015031">
    <property type="term" value="P:protein transport"/>
    <property type="evidence" value="ECO:0007669"/>
    <property type="project" value="InterPro"/>
</dbReference>
<dbReference type="Gene3D" id="1.20.1260.60">
    <property type="entry name" value="Vacuolar protein sorting-associated protein Ist1"/>
    <property type="match status" value="1"/>
</dbReference>
<evidence type="ECO:0000256" key="2">
    <source>
        <dbReference type="SAM" id="MobiDB-lite"/>
    </source>
</evidence>
<feature type="compositionally biased region" description="Basic and acidic residues" evidence="2">
    <location>
        <begin position="378"/>
        <end position="388"/>
    </location>
</feature>
<dbReference type="Proteomes" id="UP000325315">
    <property type="component" value="Unassembled WGS sequence"/>
</dbReference>
<evidence type="ECO:0000313" key="4">
    <source>
        <dbReference type="Proteomes" id="UP000325315"/>
    </source>
</evidence>
<keyword evidence="4" id="KW-1185">Reference proteome</keyword>